<accession>A0ABW2YBK9</accession>
<evidence type="ECO:0000256" key="1">
    <source>
        <dbReference type="SAM" id="Phobius"/>
    </source>
</evidence>
<keyword evidence="1" id="KW-0472">Membrane</keyword>
<reference evidence="3" key="1">
    <citation type="journal article" date="2019" name="Int. J. Syst. Evol. Microbiol.">
        <title>The Global Catalogue of Microorganisms (GCM) 10K type strain sequencing project: providing services to taxonomists for standard genome sequencing and annotation.</title>
        <authorList>
            <consortium name="The Broad Institute Genomics Platform"/>
            <consortium name="The Broad Institute Genome Sequencing Center for Infectious Disease"/>
            <person name="Wu L."/>
            <person name="Ma J."/>
        </authorList>
    </citation>
    <scope>NUCLEOTIDE SEQUENCE [LARGE SCALE GENOMIC DNA]</scope>
    <source>
        <strain evidence="3">CCUG 55585</strain>
    </source>
</reference>
<feature type="transmembrane region" description="Helical" evidence="1">
    <location>
        <begin position="15"/>
        <end position="33"/>
    </location>
</feature>
<proteinExistence type="predicted"/>
<keyword evidence="3" id="KW-1185">Reference proteome</keyword>
<evidence type="ECO:0008006" key="4">
    <source>
        <dbReference type="Google" id="ProtNLM"/>
    </source>
</evidence>
<evidence type="ECO:0000313" key="3">
    <source>
        <dbReference type="Proteomes" id="UP001597110"/>
    </source>
</evidence>
<dbReference type="RefSeq" id="WP_386823146.1">
    <property type="nucleotide sequence ID" value="NZ_JBHTIF010000001.1"/>
</dbReference>
<protein>
    <recommendedName>
        <fullName evidence="4">Transmembrane protein</fullName>
    </recommendedName>
</protein>
<sequence>MTPTPPANAPWKPPVWLIGLDVIAMVLLGLGLWMRFDPEGPLARSLPESARLAVLVVGGGLFAVCWALLMGSVLDHHRRRRRP</sequence>
<dbReference type="Proteomes" id="UP001597110">
    <property type="component" value="Unassembled WGS sequence"/>
</dbReference>
<keyword evidence="1" id="KW-1133">Transmembrane helix</keyword>
<evidence type="ECO:0000313" key="2">
    <source>
        <dbReference type="EMBL" id="MFD0725553.1"/>
    </source>
</evidence>
<keyword evidence="1" id="KW-0812">Transmembrane</keyword>
<organism evidence="2 3">
    <name type="scientific">Lysobacter brunescens</name>
    <dbReference type="NCBI Taxonomy" id="262323"/>
    <lineage>
        <taxon>Bacteria</taxon>
        <taxon>Pseudomonadati</taxon>
        <taxon>Pseudomonadota</taxon>
        <taxon>Gammaproteobacteria</taxon>
        <taxon>Lysobacterales</taxon>
        <taxon>Lysobacteraceae</taxon>
        <taxon>Lysobacter</taxon>
    </lineage>
</organism>
<gene>
    <name evidence="2" type="ORF">ACFQ0E_08075</name>
</gene>
<feature type="transmembrane region" description="Helical" evidence="1">
    <location>
        <begin position="53"/>
        <end position="74"/>
    </location>
</feature>
<comment type="caution">
    <text evidence="2">The sequence shown here is derived from an EMBL/GenBank/DDBJ whole genome shotgun (WGS) entry which is preliminary data.</text>
</comment>
<name>A0ABW2YBK9_9GAMM</name>
<dbReference type="EMBL" id="JBHTIF010000001">
    <property type="protein sequence ID" value="MFD0725553.1"/>
    <property type="molecule type" value="Genomic_DNA"/>
</dbReference>